<reference evidence="6 7" key="1">
    <citation type="submission" date="2016-10" db="EMBL/GenBank/DDBJ databases">
        <authorList>
            <person name="de Groot N.N."/>
        </authorList>
    </citation>
    <scope>NUCLEOTIDE SEQUENCE [LARGE SCALE GENOMIC DNA]</scope>
    <source>
        <strain evidence="6 7">DSM 5885</strain>
    </source>
</reference>
<keyword evidence="7" id="KW-1185">Reference proteome</keyword>
<comment type="catalytic activity">
    <reaction evidence="5">
        <text>(6S)-5-formyl-5,6,7,8-tetrahydrofolate + ATP = (6R)-5,10-methenyltetrahydrofolate + ADP + phosphate</text>
        <dbReference type="Rhea" id="RHEA:10488"/>
        <dbReference type="ChEBI" id="CHEBI:30616"/>
        <dbReference type="ChEBI" id="CHEBI:43474"/>
        <dbReference type="ChEBI" id="CHEBI:57455"/>
        <dbReference type="ChEBI" id="CHEBI:57457"/>
        <dbReference type="ChEBI" id="CHEBI:456216"/>
        <dbReference type="EC" id="6.3.3.2"/>
    </reaction>
</comment>
<accession>A0A1G7W567</accession>
<dbReference type="PANTHER" id="PTHR23407:SF1">
    <property type="entry name" value="5-FORMYLTETRAHYDROFOLATE CYCLO-LIGASE"/>
    <property type="match status" value="1"/>
</dbReference>
<evidence type="ECO:0000313" key="6">
    <source>
        <dbReference type="EMBL" id="SDG66909.1"/>
    </source>
</evidence>
<dbReference type="Gene3D" id="3.40.50.10420">
    <property type="entry name" value="NagB/RpiA/CoA transferase-like"/>
    <property type="match status" value="1"/>
</dbReference>
<dbReference type="OrthoDB" id="9801938at2"/>
<dbReference type="EMBL" id="FNCY01000001">
    <property type="protein sequence ID" value="SDG66909.1"/>
    <property type="molecule type" value="Genomic_DNA"/>
</dbReference>
<dbReference type="InterPro" id="IPR024185">
    <property type="entry name" value="FTHF_cligase-like_sf"/>
</dbReference>
<evidence type="ECO:0000313" key="7">
    <source>
        <dbReference type="Proteomes" id="UP000198607"/>
    </source>
</evidence>
<keyword evidence="2 4" id="KW-0547">Nucleotide-binding</keyword>
<dbReference type="PIRSF" id="PIRSF006806">
    <property type="entry name" value="FTHF_cligase"/>
    <property type="match status" value="1"/>
</dbReference>
<dbReference type="Pfam" id="PF01812">
    <property type="entry name" value="5-FTHF_cyc-lig"/>
    <property type="match status" value="1"/>
</dbReference>
<dbReference type="SUPFAM" id="SSF100950">
    <property type="entry name" value="NagB/RpiA/CoA transferase-like"/>
    <property type="match status" value="1"/>
</dbReference>
<evidence type="ECO:0000256" key="1">
    <source>
        <dbReference type="ARBA" id="ARBA00010638"/>
    </source>
</evidence>
<keyword evidence="3 4" id="KW-0067">ATP-binding</keyword>
<feature type="binding site" evidence="4">
    <location>
        <begin position="22"/>
        <end position="26"/>
    </location>
    <ligand>
        <name>ATP</name>
        <dbReference type="ChEBI" id="CHEBI:30616"/>
    </ligand>
</feature>
<dbReference type="RefSeq" id="WP_091932572.1">
    <property type="nucleotide sequence ID" value="NZ_FNCY01000001.1"/>
</dbReference>
<name>A0A1G7W567_9RHOO</name>
<evidence type="ECO:0000256" key="2">
    <source>
        <dbReference type="ARBA" id="ARBA00022741"/>
    </source>
</evidence>
<sequence>MQGQTRLEISPENDVGDTRIARRTLRAQVLSAREALAPEQHEARSAAVCAGLEQAYPELVSQRVAFCWPIRNEPDLRPLIARWTAAAQPGFMALLPVVEAPDRPLAFRRWQPGEALQPDRYGIPTPVAGEMAKPQVLLIPINAFDREGFRLGYGGGFFDRTLALLHPRPLAIGIGFDLARVDTIFPAAHDMRLDAVVTETGVFSFPPVR</sequence>
<dbReference type="GO" id="GO:0030272">
    <property type="term" value="F:5-formyltetrahydrofolate cyclo-ligase activity"/>
    <property type="evidence" value="ECO:0007669"/>
    <property type="project" value="UniProtKB-EC"/>
</dbReference>
<dbReference type="STRING" id="83767.SAMN05660652_00408"/>
<dbReference type="GO" id="GO:0005524">
    <property type="term" value="F:ATP binding"/>
    <property type="evidence" value="ECO:0007669"/>
    <property type="project" value="UniProtKB-KW"/>
</dbReference>
<dbReference type="AlphaFoldDB" id="A0A1G7W567"/>
<evidence type="ECO:0000256" key="5">
    <source>
        <dbReference type="RuleBase" id="RU361279"/>
    </source>
</evidence>
<dbReference type="InterPro" id="IPR037171">
    <property type="entry name" value="NagB/RpiA_transferase-like"/>
</dbReference>
<dbReference type="InterPro" id="IPR002698">
    <property type="entry name" value="FTHF_cligase"/>
</dbReference>
<evidence type="ECO:0000256" key="3">
    <source>
        <dbReference type="ARBA" id="ARBA00022840"/>
    </source>
</evidence>
<proteinExistence type="inferred from homology"/>
<feature type="binding site" evidence="4">
    <location>
        <position position="73"/>
    </location>
    <ligand>
        <name>substrate</name>
    </ligand>
</feature>
<gene>
    <name evidence="6" type="ORF">SAMN05660652_00408</name>
</gene>
<dbReference type="Proteomes" id="UP000198607">
    <property type="component" value="Unassembled WGS sequence"/>
</dbReference>
<comment type="cofactor">
    <cofactor evidence="5">
        <name>Mg(2+)</name>
        <dbReference type="ChEBI" id="CHEBI:18420"/>
    </cofactor>
</comment>
<protein>
    <recommendedName>
        <fullName evidence="5">5-formyltetrahydrofolate cyclo-ligase</fullName>
        <ecNumber evidence="5">6.3.3.2</ecNumber>
    </recommendedName>
</protein>
<dbReference type="GO" id="GO:0035999">
    <property type="term" value="P:tetrahydrofolate interconversion"/>
    <property type="evidence" value="ECO:0007669"/>
    <property type="project" value="TreeGrafter"/>
</dbReference>
<dbReference type="EC" id="6.3.3.2" evidence="5"/>
<dbReference type="PANTHER" id="PTHR23407">
    <property type="entry name" value="ATPASE INHIBITOR/5-FORMYLTETRAHYDROFOLATE CYCLO-LIGASE"/>
    <property type="match status" value="1"/>
</dbReference>
<keyword evidence="5" id="KW-0479">Metal-binding</keyword>
<dbReference type="GO" id="GO:0046872">
    <property type="term" value="F:metal ion binding"/>
    <property type="evidence" value="ECO:0007669"/>
    <property type="project" value="UniProtKB-KW"/>
</dbReference>
<organism evidence="6 7">
    <name type="scientific">Propionivibrio dicarboxylicus</name>
    <dbReference type="NCBI Taxonomy" id="83767"/>
    <lineage>
        <taxon>Bacteria</taxon>
        <taxon>Pseudomonadati</taxon>
        <taxon>Pseudomonadota</taxon>
        <taxon>Betaproteobacteria</taxon>
        <taxon>Rhodocyclales</taxon>
        <taxon>Rhodocyclaceae</taxon>
        <taxon>Propionivibrio</taxon>
    </lineage>
</organism>
<comment type="similarity">
    <text evidence="1 5">Belongs to the 5-formyltetrahydrofolate cyclo-ligase family.</text>
</comment>
<keyword evidence="5" id="KW-0460">Magnesium</keyword>
<evidence type="ECO:0000256" key="4">
    <source>
        <dbReference type="PIRSR" id="PIRSR006806-1"/>
    </source>
</evidence>
<dbReference type="NCBIfam" id="TIGR02727">
    <property type="entry name" value="MTHFS_bact"/>
    <property type="match status" value="1"/>
</dbReference>
<dbReference type="GO" id="GO:0009396">
    <property type="term" value="P:folic acid-containing compound biosynthetic process"/>
    <property type="evidence" value="ECO:0007669"/>
    <property type="project" value="TreeGrafter"/>
</dbReference>